<gene>
    <name evidence="2" type="ORF">McpCs1_00270</name>
</gene>
<name>A0AAE4SCP4_9EURY</name>
<feature type="coiled-coil region" evidence="1">
    <location>
        <begin position="9"/>
        <end position="51"/>
    </location>
</feature>
<dbReference type="AlphaFoldDB" id="A0AAE4SCP4"/>
<proteinExistence type="predicted"/>
<comment type="caution">
    <text evidence="2">The sequence shown here is derived from an EMBL/GenBank/DDBJ whole genome shotgun (WGS) entry which is preliminary data.</text>
</comment>
<dbReference type="RefSeq" id="WP_338095239.1">
    <property type="nucleotide sequence ID" value="NZ_JAWDKB010000001.1"/>
</dbReference>
<keyword evidence="1" id="KW-0175">Coiled coil</keyword>
<evidence type="ECO:0000313" key="2">
    <source>
        <dbReference type="EMBL" id="MDV0442685.1"/>
    </source>
</evidence>
<protein>
    <submittedName>
        <fullName evidence="2">Uncharacterized protein</fullName>
    </submittedName>
</protein>
<organism evidence="2 3">
    <name type="scientific">Methanorbis rubei</name>
    <dbReference type="NCBI Taxonomy" id="3028300"/>
    <lineage>
        <taxon>Archaea</taxon>
        <taxon>Methanobacteriati</taxon>
        <taxon>Methanobacteriota</taxon>
        <taxon>Stenosarchaea group</taxon>
        <taxon>Methanomicrobia</taxon>
        <taxon>Methanomicrobiales</taxon>
        <taxon>Methanocorpusculaceae</taxon>
        <taxon>Methanorbis</taxon>
    </lineage>
</organism>
<dbReference type="EMBL" id="JAWDKB010000001">
    <property type="protein sequence ID" value="MDV0442685.1"/>
    <property type="molecule type" value="Genomic_DNA"/>
</dbReference>
<dbReference type="Proteomes" id="UP001283212">
    <property type="component" value="Unassembled WGS sequence"/>
</dbReference>
<keyword evidence="3" id="KW-1185">Reference proteome</keyword>
<accession>A0AAE4SCP4</accession>
<evidence type="ECO:0000313" key="3">
    <source>
        <dbReference type="Proteomes" id="UP001283212"/>
    </source>
</evidence>
<dbReference type="Gene3D" id="1.20.5.2950">
    <property type="match status" value="1"/>
</dbReference>
<reference evidence="2 3" key="1">
    <citation type="submission" date="2023-06" db="EMBL/GenBank/DDBJ databases">
        <title>Genome sequence of Methancorpusculaceae sp. Cs1.</title>
        <authorList>
            <person name="Protasov E."/>
            <person name="Platt K."/>
            <person name="Poehlein A."/>
            <person name="Daniel R."/>
            <person name="Brune A."/>
        </authorList>
    </citation>
    <scope>NUCLEOTIDE SEQUENCE [LARGE SCALE GENOMIC DNA]</scope>
    <source>
        <strain evidence="2 3">Cs1</strain>
    </source>
</reference>
<sequence>MKTEVLKSIKETEAQCKSMITAAQAEREQILANARLEADNLIAKATNVAEDYKKQRLSDARNVAAAKHAAIVKQGKADADATIATGSKKLPQASSLFVERFKEKLHVSA</sequence>
<evidence type="ECO:0000256" key="1">
    <source>
        <dbReference type="SAM" id="Coils"/>
    </source>
</evidence>